<dbReference type="PANTHER" id="PTHR42916">
    <property type="entry name" value="2-SUCCINYL-5-ENOLPYRUVYL-6-HYDROXY-3-CYCLOHEXENE-1-CARBOXYLATE SYNTHASE"/>
    <property type="match status" value="1"/>
</dbReference>
<feature type="domain" description="Thiamine pyrophosphate enzyme TPP-binding" evidence="8">
    <location>
        <begin position="533"/>
        <end position="647"/>
    </location>
</feature>
<comment type="catalytic activity">
    <reaction evidence="6">
        <text>isochorismate + 2-oxoglutarate + H(+) = 5-enolpyruvoyl-6-hydroxy-2-succinyl-cyclohex-3-ene-1-carboxylate + CO2</text>
        <dbReference type="Rhea" id="RHEA:25593"/>
        <dbReference type="ChEBI" id="CHEBI:15378"/>
        <dbReference type="ChEBI" id="CHEBI:16526"/>
        <dbReference type="ChEBI" id="CHEBI:16810"/>
        <dbReference type="ChEBI" id="CHEBI:29780"/>
        <dbReference type="ChEBI" id="CHEBI:58818"/>
        <dbReference type="EC" id="2.2.1.9"/>
    </reaction>
</comment>
<dbReference type="InterPro" id="IPR011766">
    <property type="entry name" value="TPP_enzyme_TPP-bd"/>
</dbReference>
<evidence type="ECO:0000256" key="2">
    <source>
        <dbReference type="ARBA" id="ARBA00022723"/>
    </source>
</evidence>
<comment type="pathway">
    <text evidence="6">Quinol/quinone metabolism; menaquinone biosynthesis.</text>
</comment>
<dbReference type="HAMAP" id="MF_01659">
    <property type="entry name" value="MenD"/>
    <property type="match status" value="1"/>
</dbReference>
<comment type="function">
    <text evidence="6">Catalyzes the thiamine diphosphate-dependent decarboxylation of 2-oxoglutarate and the subsequent addition of the resulting succinic semialdehyde-thiamine pyrophosphate anion to isochorismate to yield 2-succinyl-5-enolpyruvyl-6-hydroxy-3-cyclohexene-1-carboxylate (SEPHCHC).</text>
</comment>
<evidence type="ECO:0000256" key="3">
    <source>
        <dbReference type="ARBA" id="ARBA00022842"/>
    </source>
</evidence>
<organism evidence="10 11">
    <name type="scientific">Nostocoides vanveenii</name>
    <dbReference type="NCBI Taxonomy" id="330835"/>
    <lineage>
        <taxon>Bacteria</taxon>
        <taxon>Bacillati</taxon>
        <taxon>Actinomycetota</taxon>
        <taxon>Actinomycetes</taxon>
        <taxon>Micrococcales</taxon>
        <taxon>Intrasporangiaceae</taxon>
        <taxon>Nostocoides</taxon>
    </lineage>
</organism>
<dbReference type="CDD" id="cd02009">
    <property type="entry name" value="TPP_SHCHC_synthase"/>
    <property type="match status" value="1"/>
</dbReference>
<feature type="compositionally biased region" description="Pro residues" evidence="7">
    <location>
        <begin position="296"/>
        <end position="308"/>
    </location>
</feature>
<feature type="region of interest" description="Disordered" evidence="7">
    <location>
        <begin position="283"/>
        <end position="333"/>
    </location>
</feature>
<dbReference type="SUPFAM" id="SSF52518">
    <property type="entry name" value="Thiamin diphosphate-binding fold (THDP-binding)"/>
    <property type="match status" value="2"/>
</dbReference>
<keyword evidence="3 6" id="KW-0460">Magnesium</keyword>
<dbReference type="InterPro" id="IPR012001">
    <property type="entry name" value="Thiamin_PyroP_enz_TPP-bd_dom"/>
</dbReference>
<comment type="subunit">
    <text evidence="6">Homodimer.</text>
</comment>
<keyword evidence="6" id="KW-0474">Menaquinone biosynthesis</keyword>
<keyword evidence="1 6" id="KW-0808">Transferase</keyword>
<evidence type="ECO:0000259" key="9">
    <source>
        <dbReference type="Pfam" id="PF02776"/>
    </source>
</evidence>
<feature type="domain" description="Thiamine pyrophosphate enzyme N-terminal TPP-binding" evidence="9">
    <location>
        <begin position="11"/>
        <end position="122"/>
    </location>
</feature>
<evidence type="ECO:0000313" key="11">
    <source>
        <dbReference type="Proteomes" id="UP001501475"/>
    </source>
</evidence>
<keyword evidence="5 6" id="KW-0464">Manganese</keyword>
<gene>
    <name evidence="6 10" type="primary">menD</name>
    <name evidence="10" type="ORF">GCM10009810_22830</name>
</gene>
<keyword evidence="11" id="KW-1185">Reference proteome</keyword>
<accession>A0ABP4WU42</accession>
<comment type="pathway">
    <text evidence="6">Quinol/quinone metabolism; 1,4-dihydroxy-2-naphthoate biosynthesis; 1,4-dihydroxy-2-naphthoate from chorismate: step 2/7.</text>
</comment>
<dbReference type="Gene3D" id="3.40.50.970">
    <property type="match status" value="2"/>
</dbReference>
<dbReference type="Pfam" id="PF02775">
    <property type="entry name" value="TPP_enzyme_C"/>
    <property type="match status" value="1"/>
</dbReference>
<dbReference type="Proteomes" id="UP001501475">
    <property type="component" value="Unassembled WGS sequence"/>
</dbReference>
<keyword evidence="2 6" id="KW-0479">Metal-binding</keyword>
<evidence type="ECO:0000313" key="10">
    <source>
        <dbReference type="EMBL" id="GAA1762956.1"/>
    </source>
</evidence>
<comment type="similarity">
    <text evidence="6">Belongs to the TPP enzyme family. MenD subfamily.</text>
</comment>
<dbReference type="EC" id="2.2.1.9" evidence="6"/>
<evidence type="ECO:0000259" key="8">
    <source>
        <dbReference type="Pfam" id="PF02775"/>
    </source>
</evidence>
<protein>
    <recommendedName>
        <fullName evidence="6">2-succinyl-5-enolpyruvyl-6-hydroxy-3-cyclohexene-1-carboxylate synthase</fullName>
        <shortName evidence="6">SEPHCHC synthase</shortName>
        <ecNumber evidence="6">2.2.1.9</ecNumber>
    </recommendedName>
    <alternativeName>
        <fullName evidence="6">Menaquinone biosynthesis protein MenD</fullName>
    </alternativeName>
</protein>
<feature type="region of interest" description="Disordered" evidence="7">
    <location>
        <begin position="406"/>
        <end position="451"/>
    </location>
</feature>
<dbReference type="PANTHER" id="PTHR42916:SF1">
    <property type="entry name" value="PROTEIN PHYLLO, CHLOROPLASTIC"/>
    <property type="match status" value="1"/>
</dbReference>
<name>A0ABP4WU42_9MICO</name>
<dbReference type="Gene3D" id="3.40.50.1220">
    <property type="entry name" value="TPP-binding domain"/>
    <property type="match status" value="1"/>
</dbReference>
<evidence type="ECO:0000256" key="7">
    <source>
        <dbReference type="SAM" id="MobiDB-lite"/>
    </source>
</evidence>
<evidence type="ECO:0000256" key="4">
    <source>
        <dbReference type="ARBA" id="ARBA00023052"/>
    </source>
</evidence>
<evidence type="ECO:0000256" key="1">
    <source>
        <dbReference type="ARBA" id="ARBA00022679"/>
    </source>
</evidence>
<reference evidence="11" key="1">
    <citation type="journal article" date="2019" name="Int. J. Syst. Evol. Microbiol.">
        <title>The Global Catalogue of Microorganisms (GCM) 10K type strain sequencing project: providing services to taxonomists for standard genome sequencing and annotation.</title>
        <authorList>
            <consortium name="The Broad Institute Genomics Platform"/>
            <consortium name="The Broad Institute Genome Sequencing Center for Infectious Disease"/>
            <person name="Wu L."/>
            <person name="Ma J."/>
        </authorList>
    </citation>
    <scope>NUCLEOTIDE SEQUENCE [LARGE SCALE GENOMIC DNA]</scope>
    <source>
        <strain evidence="11">JCM 15591</strain>
    </source>
</reference>
<comment type="caution">
    <text evidence="10">The sequence shown here is derived from an EMBL/GenBank/DDBJ whole genome shotgun (WGS) entry which is preliminary data.</text>
</comment>
<dbReference type="CDD" id="cd07037">
    <property type="entry name" value="TPP_PYR_MenD"/>
    <property type="match status" value="1"/>
</dbReference>
<dbReference type="Pfam" id="PF02776">
    <property type="entry name" value="TPP_enzyme_N"/>
    <property type="match status" value="1"/>
</dbReference>
<sequence>MIVPVSALDLTRAAIDSAVAAGVREVVLCPGSRSAPLAYAVLAAEHAGHLRLHVRVDERSAGFLALGLAKVSRAPALVITTSGTAVANLHPAVLEAHHGSVPLIVLSADRPAQLRGSGANQTTIQPGIFPGAVRWEADLAADADPRDVGAAVAAAVEAAMGAPASSAPDGRQPGPVHVNLCLGEPLVPATWPLTDNSPLDGPDVFSRRAQVDAADAEVHAASAEVRRGAEFRDASAEVRWSGEFRDDTVRTLLVIGDLIDPATRPEVVRWATARGLPIVAEPFGRHAGTGATLPGAPDPRPGDGPPDPVLGGDAGHGRGADDNGLTTPAALPHGPLLLTDPQWLDAHAPDRVLVAGRVTLSRPVMSLLRRPGLRVDALTDTPVAPDPAGVVGASYPLAAVLAGGGPVPERGSTPATSRSNELADPAATRAPAKRADLATRVPAGPATPSVDDRRTWAAGWRAAGDRLAAAIAAEPPAWPTGLAVARTLVGALAGQQVPSQPSPTHLFVGPSNPVRDLDLGVGAFPPHLTVVANRGLAGIDGCVSTAVGMALTVGSAYALVGDLTFLHDTNALLIGPGEPRPNLTIVVVNDAGGGIFRLLEPGTDALAEPFGRLFGTPTGTDFAALCRAHGVPYARVDTPAELARLVAAPPDGLRVIEVPIDPLSHRSAHAGLRTLATRHAPGP</sequence>
<evidence type="ECO:0000256" key="6">
    <source>
        <dbReference type="HAMAP-Rule" id="MF_01659"/>
    </source>
</evidence>
<dbReference type="EMBL" id="BAAAPN010000051">
    <property type="protein sequence ID" value="GAA1762956.1"/>
    <property type="molecule type" value="Genomic_DNA"/>
</dbReference>
<keyword evidence="4 6" id="KW-0786">Thiamine pyrophosphate</keyword>
<comment type="cofactor">
    <cofactor evidence="6">
        <name>Mg(2+)</name>
        <dbReference type="ChEBI" id="CHEBI:18420"/>
    </cofactor>
    <cofactor evidence="6">
        <name>Mn(2+)</name>
        <dbReference type="ChEBI" id="CHEBI:29035"/>
    </cofactor>
</comment>
<comment type="cofactor">
    <cofactor evidence="6">
        <name>thiamine diphosphate</name>
        <dbReference type="ChEBI" id="CHEBI:58937"/>
    </cofactor>
    <text evidence="6">Binds 1 thiamine pyrophosphate per subunit.</text>
</comment>
<evidence type="ECO:0000256" key="5">
    <source>
        <dbReference type="ARBA" id="ARBA00023211"/>
    </source>
</evidence>
<dbReference type="InterPro" id="IPR004433">
    <property type="entry name" value="MenaQ_synth_MenD"/>
</dbReference>
<dbReference type="InterPro" id="IPR029061">
    <property type="entry name" value="THDP-binding"/>
</dbReference>
<proteinExistence type="inferred from homology"/>